<evidence type="ECO:0000313" key="2">
    <source>
        <dbReference type="Proteomes" id="UP001237642"/>
    </source>
</evidence>
<reference evidence="1" key="1">
    <citation type="submission" date="2023-02" db="EMBL/GenBank/DDBJ databases">
        <title>Genome of toxic invasive species Heracleum sosnowskyi carries increased number of genes despite the absence of recent whole-genome duplications.</title>
        <authorList>
            <person name="Schelkunov M."/>
            <person name="Shtratnikova V."/>
            <person name="Makarenko M."/>
            <person name="Klepikova A."/>
            <person name="Omelchenko D."/>
            <person name="Novikova G."/>
            <person name="Obukhova E."/>
            <person name="Bogdanov V."/>
            <person name="Penin A."/>
            <person name="Logacheva M."/>
        </authorList>
    </citation>
    <scope>NUCLEOTIDE SEQUENCE</scope>
    <source>
        <strain evidence="1">Hsosn_3</strain>
        <tissue evidence="1">Leaf</tissue>
    </source>
</reference>
<evidence type="ECO:0000313" key="1">
    <source>
        <dbReference type="EMBL" id="KAK1387120.1"/>
    </source>
</evidence>
<dbReference type="EMBL" id="JAUIZM010000004">
    <property type="protein sequence ID" value="KAK1387120.1"/>
    <property type="molecule type" value="Genomic_DNA"/>
</dbReference>
<keyword evidence="2" id="KW-1185">Reference proteome</keyword>
<sequence length="103" mass="11250">MAYKLNVKGVYDRATRSASVGGIMKKNGREAITIISNDDPSYPMAMLVDMIRMLLGENWTSVDIQHTHADANGGANAVTGYYLSHEGGIREMDKPPEAISHLI</sequence>
<dbReference type="Proteomes" id="UP001237642">
    <property type="component" value="Unassembled WGS sequence"/>
</dbReference>
<organism evidence="1 2">
    <name type="scientific">Heracleum sosnowskyi</name>
    <dbReference type="NCBI Taxonomy" id="360622"/>
    <lineage>
        <taxon>Eukaryota</taxon>
        <taxon>Viridiplantae</taxon>
        <taxon>Streptophyta</taxon>
        <taxon>Embryophyta</taxon>
        <taxon>Tracheophyta</taxon>
        <taxon>Spermatophyta</taxon>
        <taxon>Magnoliopsida</taxon>
        <taxon>eudicotyledons</taxon>
        <taxon>Gunneridae</taxon>
        <taxon>Pentapetalae</taxon>
        <taxon>asterids</taxon>
        <taxon>campanulids</taxon>
        <taxon>Apiales</taxon>
        <taxon>Apiaceae</taxon>
        <taxon>Apioideae</taxon>
        <taxon>apioid superclade</taxon>
        <taxon>Tordylieae</taxon>
        <taxon>Tordyliinae</taxon>
        <taxon>Heracleum</taxon>
    </lineage>
</organism>
<proteinExistence type="predicted"/>
<protein>
    <submittedName>
        <fullName evidence="1">Uncharacterized protein</fullName>
    </submittedName>
</protein>
<gene>
    <name evidence="1" type="ORF">POM88_015298</name>
</gene>
<accession>A0AAD8MRW9</accession>
<name>A0AAD8MRW9_9APIA</name>
<dbReference type="AlphaFoldDB" id="A0AAD8MRW9"/>
<reference evidence="1" key="2">
    <citation type="submission" date="2023-05" db="EMBL/GenBank/DDBJ databases">
        <authorList>
            <person name="Schelkunov M.I."/>
        </authorList>
    </citation>
    <scope>NUCLEOTIDE SEQUENCE</scope>
    <source>
        <strain evidence="1">Hsosn_3</strain>
        <tissue evidence="1">Leaf</tissue>
    </source>
</reference>
<comment type="caution">
    <text evidence="1">The sequence shown here is derived from an EMBL/GenBank/DDBJ whole genome shotgun (WGS) entry which is preliminary data.</text>
</comment>